<dbReference type="InterPro" id="IPR036020">
    <property type="entry name" value="WW_dom_sf"/>
</dbReference>
<feature type="region of interest" description="Disordered" evidence="1">
    <location>
        <begin position="49"/>
        <end position="110"/>
    </location>
</feature>
<dbReference type="EMBL" id="CP119960">
    <property type="protein sequence ID" value="WFD39267.1"/>
    <property type="molecule type" value="Genomic_DNA"/>
</dbReference>
<sequence>MGKTDEPPAYDAKTNSQPQSSAKSGADRPLPDGWVKQWDSNYNQYFYVNTRETPPRSTWIHPEDEGNKYAAPSGAPPGQHGSGENRNYGGAPQQPYPQQMPPPMQSYQQQPMMMQQPMMQQPMMQQPMMGGGGGGLFNRFGGGGLGGGLGGGRMGGGMGGMGAGLLGGGAGMLGGMALMNGMDHMEHDAYQDGYMQGQMNDDMGGGGDMGGGDMGGDMGGGDF</sequence>
<proteinExistence type="predicted"/>
<dbReference type="CDD" id="cd00201">
    <property type="entry name" value="WW"/>
    <property type="match status" value="1"/>
</dbReference>
<feature type="compositionally biased region" description="Polar residues" evidence="1">
    <location>
        <begin position="13"/>
        <end position="23"/>
    </location>
</feature>
<dbReference type="GeneID" id="85225889"/>
<name>A0AAF0J9Z1_9BASI</name>
<dbReference type="RefSeq" id="XP_060122164.1">
    <property type="nucleotide sequence ID" value="XM_060266181.1"/>
</dbReference>
<reference evidence="3" key="1">
    <citation type="submission" date="2023-03" db="EMBL/GenBank/DDBJ databases">
        <title>Mating type loci evolution in Malassezia.</title>
        <authorList>
            <person name="Coelho M.A."/>
        </authorList>
    </citation>
    <scope>NUCLEOTIDE SEQUENCE</scope>
    <source>
        <strain evidence="3">CBS 9431</strain>
    </source>
</reference>
<dbReference type="SMART" id="SM00456">
    <property type="entry name" value="WW"/>
    <property type="match status" value="1"/>
</dbReference>
<feature type="domain" description="WW" evidence="2">
    <location>
        <begin position="29"/>
        <end position="64"/>
    </location>
</feature>
<gene>
    <name evidence="3" type="ORF">MJAP1_002238</name>
</gene>
<dbReference type="InterPro" id="IPR001202">
    <property type="entry name" value="WW_dom"/>
</dbReference>
<dbReference type="Gene3D" id="2.20.70.10">
    <property type="match status" value="1"/>
</dbReference>
<dbReference type="AlphaFoldDB" id="A0AAF0J9Z1"/>
<evidence type="ECO:0000313" key="4">
    <source>
        <dbReference type="Proteomes" id="UP001217754"/>
    </source>
</evidence>
<evidence type="ECO:0000256" key="1">
    <source>
        <dbReference type="SAM" id="MobiDB-lite"/>
    </source>
</evidence>
<keyword evidence="4" id="KW-1185">Reference proteome</keyword>
<feature type="region of interest" description="Disordered" evidence="1">
    <location>
        <begin position="1"/>
        <end position="35"/>
    </location>
</feature>
<accession>A0AAF0J9Z1</accession>
<evidence type="ECO:0000313" key="3">
    <source>
        <dbReference type="EMBL" id="WFD39267.1"/>
    </source>
</evidence>
<dbReference type="Proteomes" id="UP001217754">
    <property type="component" value="Chromosome 3"/>
</dbReference>
<dbReference type="SUPFAM" id="SSF51045">
    <property type="entry name" value="WW domain"/>
    <property type="match status" value="1"/>
</dbReference>
<evidence type="ECO:0000259" key="2">
    <source>
        <dbReference type="SMART" id="SM00456"/>
    </source>
</evidence>
<organism evidence="3 4">
    <name type="scientific">Malassezia japonica</name>
    <dbReference type="NCBI Taxonomy" id="223818"/>
    <lineage>
        <taxon>Eukaryota</taxon>
        <taxon>Fungi</taxon>
        <taxon>Dikarya</taxon>
        <taxon>Basidiomycota</taxon>
        <taxon>Ustilaginomycotina</taxon>
        <taxon>Malasseziomycetes</taxon>
        <taxon>Malasseziales</taxon>
        <taxon>Malasseziaceae</taxon>
        <taxon>Malassezia</taxon>
    </lineage>
</organism>
<feature type="compositionally biased region" description="Pro residues" evidence="1">
    <location>
        <begin position="94"/>
        <end position="104"/>
    </location>
</feature>
<protein>
    <recommendedName>
        <fullName evidence="2">WW domain-containing protein</fullName>
    </recommendedName>
</protein>
<dbReference type="Pfam" id="PF00397">
    <property type="entry name" value="WW"/>
    <property type="match status" value="1"/>
</dbReference>